<protein>
    <submittedName>
        <fullName evidence="1">Uncharacterized protein</fullName>
    </submittedName>
</protein>
<dbReference type="Proteomes" id="UP001501581">
    <property type="component" value="Unassembled WGS sequence"/>
</dbReference>
<sequence>MGNGQTEALRAALREKAELVDVPVYVVLTKPPASMSGDDGVEELSLLLQQELGDGVYYVATPRSGNELRVAGDVLPQEGSDYYTLLGALQDAQQIVWKQALGACAECHSHPGADAGLVLDLVAAAEAQPGQEPSLGQSQTAAYLGDPWVHREVETVWDDTPSDLEPSVGLSALVATGTALVTTVIAYRLIQALRYRPPADKSQARHAALADQAITNAEAKAERRKLSSELESEVLDLLARARTLRTSDDGLDLVGAVVLARMAERLATSQGSQRYRACYVNPLHGEATTAMALGGGLEVPVCRGCRKRHEVGHPRDPLLERRSFGRRRAYYDGQSLWAASGYGALDDDFWQKVGR</sequence>
<keyword evidence="2" id="KW-1185">Reference proteome</keyword>
<dbReference type="EMBL" id="BAAALG010000001">
    <property type="protein sequence ID" value="GAA1091658.1"/>
    <property type="molecule type" value="Genomic_DNA"/>
</dbReference>
<evidence type="ECO:0000313" key="1">
    <source>
        <dbReference type="EMBL" id="GAA1091658.1"/>
    </source>
</evidence>
<accession>A0ABN1TKD9</accession>
<evidence type="ECO:0000313" key="2">
    <source>
        <dbReference type="Proteomes" id="UP001501581"/>
    </source>
</evidence>
<name>A0ABN1TKD9_9ACTN</name>
<organism evidence="1 2">
    <name type="scientific">Nocardioides dubius</name>
    <dbReference type="NCBI Taxonomy" id="317019"/>
    <lineage>
        <taxon>Bacteria</taxon>
        <taxon>Bacillati</taxon>
        <taxon>Actinomycetota</taxon>
        <taxon>Actinomycetes</taxon>
        <taxon>Propionibacteriales</taxon>
        <taxon>Nocardioidaceae</taxon>
        <taxon>Nocardioides</taxon>
    </lineage>
</organism>
<comment type="caution">
    <text evidence="1">The sequence shown here is derived from an EMBL/GenBank/DDBJ whole genome shotgun (WGS) entry which is preliminary data.</text>
</comment>
<proteinExistence type="predicted"/>
<reference evidence="1 2" key="1">
    <citation type="journal article" date="2019" name="Int. J. Syst. Evol. Microbiol.">
        <title>The Global Catalogue of Microorganisms (GCM) 10K type strain sequencing project: providing services to taxonomists for standard genome sequencing and annotation.</title>
        <authorList>
            <consortium name="The Broad Institute Genomics Platform"/>
            <consortium name="The Broad Institute Genome Sequencing Center for Infectious Disease"/>
            <person name="Wu L."/>
            <person name="Ma J."/>
        </authorList>
    </citation>
    <scope>NUCLEOTIDE SEQUENCE [LARGE SCALE GENOMIC DNA]</scope>
    <source>
        <strain evidence="1 2">JCM 13008</strain>
    </source>
</reference>
<gene>
    <name evidence="1" type="ORF">GCM10009668_03090</name>
</gene>